<dbReference type="EMBL" id="MIHA01000003">
    <property type="protein sequence ID" value="ODQ91722.1"/>
    <property type="molecule type" value="Genomic_DNA"/>
</dbReference>
<dbReference type="Proteomes" id="UP000094053">
    <property type="component" value="Unassembled WGS sequence"/>
</dbReference>
<comment type="caution">
    <text evidence="1">The sequence shown here is derived from an EMBL/GenBank/DDBJ whole genome shotgun (WGS) entry which is preliminary data.</text>
</comment>
<dbReference type="STRING" id="1776.BHQ18_06260"/>
<organism evidence="1 2">
    <name type="scientific">Mycolicibacterium flavescens</name>
    <name type="common">Mycobacterium flavescens</name>
    <dbReference type="NCBI Taxonomy" id="1776"/>
    <lineage>
        <taxon>Bacteria</taxon>
        <taxon>Bacillati</taxon>
        <taxon>Actinomycetota</taxon>
        <taxon>Actinomycetes</taxon>
        <taxon>Mycobacteriales</taxon>
        <taxon>Mycobacteriaceae</taxon>
        <taxon>Mycolicibacterium</taxon>
    </lineage>
</organism>
<sequence>MKPIVRRLSAPTRVAVHGRAGVGRRTVAAALTGAGVAVVPDCADVDVLVIAEAPKPEDLGFLDADRPAVVVLNKSDLSGYGPGGPLAIAQRRAARYRTVTGLPTVPMVALLASATPTDDLVAALRVLITEPADLTSTDGFVSGAHPLPAETRARLLAELDRFGIAHAVLALERGATVPALTAHLRDLSQVARVVDLVQAAAAPLRYRRLRRAISEVRAVAAQSGDETLAGLLRADETVLSVMTAAVDVVEAAGAEVDRADDPEGHLRRAVRWRRYGQGPVNALHRACAADISRGSLRLLARAQ</sequence>
<evidence type="ECO:0000313" key="1">
    <source>
        <dbReference type="EMBL" id="ODQ91722.1"/>
    </source>
</evidence>
<keyword evidence="2" id="KW-1185">Reference proteome</keyword>
<accession>A0A1E3RQN8</accession>
<name>A0A1E3RQN8_MYCFV</name>
<gene>
    <name evidence="1" type="ORF">BHQ18_06260</name>
</gene>
<proteinExistence type="predicted"/>
<dbReference type="RefSeq" id="WP_069412743.1">
    <property type="nucleotide sequence ID" value="NZ_JACKUL010000025.1"/>
</dbReference>
<evidence type="ECO:0000313" key="2">
    <source>
        <dbReference type="Proteomes" id="UP000094053"/>
    </source>
</evidence>
<protein>
    <submittedName>
        <fullName evidence="1">Uncharacterized protein</fullName>
    </submittedName>
</protein>
<reference evidence="2" key="1">
    <citation type="submission" date="2016-09" db="EMBL/GenBank/DDBJ databases">
        <authorList>
            <person name="Greninger A.L."/>
            <person name="Jerome K.R."/>
            <person name="Mcnair B."/>
            <person name="Wallis C."/>
            <person name="Fang F."/>
        </authorList>
    </citation>
    <scope>NUCLEOTIDE SEQUENCE [LARGE SCALE GENOMIC DNA]</scope>
    <source>
        <strain evidence="2">M6</strain>
    </source>
</reference>
<dbReference type="OrthoDB" id="4641839at2"/>
<dbReference type="AlphaFoldDB" id="A0A1E3RQN8"/>